<dbReference type="OrthoDB" id="1343106at2"/>
<organism evidence="1 2">
    <name type="scientific">Flavobacterium hydrophilum</name>
    <dbReference type="NCBI Taxonomy" id="2211445"/>
    <lineage>
        <taxon>Bacteria</taxon>
        <taxon>Pseudomonadati</taxon>
        <taxon>Bacteroidota</taxon>
        <taxon>Flavobacteriia</taxon>
        <taxon>Flavobacteriales</taxon>
        <taxon>Flavobacteriaceae</taxon>
        <taxon>Flavobacterium</taxon>
    </lineage>
</organism>
<reference evidence="1 2" key="1">
    <citation type="submission" date="2018-05" db="EMBL/GenBank/DDBJ databases">
        <title>Flavobacterium sp. strain IMCC34758, incomplete genome.</title>
        <authorList>
            <person name="Joung Y."/>
        </authorList>
    </citation>
    <scope>NUCLEOTIDE SEQUENCE [LARGE SCALE GENOMIC DNA]</scope>
    <source>
        <strain evidence="1 2">IMCC34758</strain>
    </source>
</reference>
<sequence>MLFNREITEWEHIVNGSYDIEFDYVAIDRIGQLAIFSTFNRGFKPKIVTKSFEDFLKLDKFIETLPKIGTPIQKVDNDGNYDDWRNYAELGFYAYDNQDVHRTNKLERYDIIYQPKEPLTIENQTELKKFENIIPKFDLVFGENLKFVELENTLKE</sequence>
<accession>A0A2V4C420</accession>
<comment type="caution">
    <text evidence="1">The sequence shown here is derived from an EMBL/GenBank/DDBJ whole genome shotgun (WGS) entry which is preliminary data.</text>
</comment>
<gene>
    <name evidence="1" type="ORF">DMB68_02570</name>
</gene>
<dbReference type="Proteomes" id="UP000247681">
    <property type="component" value="Unassembled WGS sequence"/>
</dbReference>
<protein>
    <submittedName>
        <fullName evidence="1">Uncharacterized protein</fullName>
    </submittedName>
</protein>
<evidence type="ECO:0000313" key="1">
    <source>
        <dbReference type="EMBL" id="PXY46091.1"/>
    </source>
</evidence>
<keyword evidence="2" id="KW-1185">Reference proteome</keyword>
<dbReference type="RefSeq" id="WP_026728948.1">
    <property type="nucleotide sequence ID" value="NZ_QJHL01000001.1"/>
</dbReference>
<name>A0A2V4C420_9FLAO</name>
<proteinExistence type="predicted"/>
<dbReference type="EMBL" id="QJHL01000001">
    <property type="protein sequence ID" value="PXY46091.1"/>
    <property type="molecule type" value="Genomic_DNA"/>
</dbReference>
<dbReference type="AlphaFoldDB" id="A0A2V4C420"/>
<evidence type="ECO:0000313" key="2">
    <source>
        <dbReference type="Proteomes" id="UP000247681"/>
    </source>
</evidence>